<feature type="transmembrane region" description="Helical" evidence="11">
    <location>
        <begin position="204"/>
        <end position="222"/>
    </location>
</feature>
<dbReference type="Proteomes" id="UP000693981">
    <property type="component" value="Unassembled WGS sequence"/>
</dbReference>
<feature type="domain" description="Sec20 C-terminal" evidence="12">
    <location>
        <begin position="136"/>
        <end position="224"/>
    </location>
</feature>
<evidence type="ECO:0000256" key="1">
    <source>
        <dbReference type="ARBA" id="ARBA00004163"/>
    </source>
</evidence>
<organism evidence="13 14">
    <name type="scientific">Phytophthora boehmeriae</name>
    <dbReference type="NCBI Taxonomy" id="109152"/>
    <lineage>
        <taxon>Eukaryota</taxon>
        <taxon>Sar</taxon>
        <taxon>Stramenopiles</taxon>
        <taxon>Oomycota</taxon>
        <taxon>Peronosporomycetes</taxon>
        <taxon>Peronosporales</taxon>
        <taxon>Peronosporaceae</taxon>
        <taxon>Phytophthora</taxon>
    </lineage>
</organism>
<keyword evidence="7" id="KW-0175">Coiled coil</keyword>
<evidence type="ECO:0000313" key="14">
    <source>
        <dbReference type="Proteomes" id="UP000693981"/>
    </source>
</evidence>
<dbReference type="EMBL" id="JAGDFL010000052">
    <property type="protein sequence ID" value="KAG7399501.1"/>
    <property type="molecule type" value="Genomic_DNA"/>
</dbReference>
<evidence type="ECO:0000256" key="11">
    <source>
        <dbReference type="SAM" id="Phobius"/>
    </source>
</evidence>
<evidence type="ECO:0000256" key="8">
    <source>
        <dbReference type="ARBA" id="ARBA00023136"/>
    </source>
</evidence>
<evidence type="ECO:0000259" key="12">
    <source>
        <dbReference type="Pfam" id="PF03908"/>
    </source>
</evidence>
<keyword evidence="8 11" id="KW-0472">Membrane</keyword>
<keyword evidence="4" id="KW-0256">Endoplasmic reticulum</keyword>
<sequence length="230" mass="26071">MESVERAEQELSGIWRYVSTNLALRGDEGAKQQLRFSVEEEQTLEEKISEGIDRFKRALTEARGESQEIGDPKEADQTLQKHQEQLNSLTVGCRKVLVTYRQRAKVERLEQARKSLLPHTPKDRKDGKTSTNAGSAVDVTAALKRTRQVMSQEIERVSSVTKVLDDGRLSLRSSREEFGSVNAEIAEVRKRLKALEWQAKQDKLWIGAGITVLLSTVLFIVYERTGLIFL</sequence>
<keyword evidence="2" id="KW-0813">Transport</keyword>
<dbReference type="OrthoDB" id="46868at2759"/>
<dbReference type="GO" id="GO:0005484">
    <property type="term" value="F:SNAP receptor activity"/>
    <property type="evidence" value="ECO:0007669"/>
    <property type="project" value="InterPro"/>
</dbReference>
<name>A0A8T1X1N7_9STRA</name>
<accession>A0A8T1X1N7</accession>
<gene>
    <name evidence="13" type="ORF">PHYBOEH_008736</name>
</gene>
<dbReference type="GO" id="GO:0031201">
    <property type="term" value="C:SNARE complex"/>
    <property type="evidence" value="ECO:0007669"/>
    <property type="project" value="TreeGrafter"/>
</dbReference>
<evidence type="ECO:0000256" key="5">
    <source>
        <dbReference type="ARBA" id="ARBA00022892"/>
    </source>
</evidence>
<dbReference type="GO" id="GO:0006890">
    <property type="term" value="P:retrograde vesicle-mediated transport, Golgi to endoplasmic reticulum"/>
    <property type="evidence" value="ECO:0007669"/>
    <property type="project" value="InterPro"/>
</dbReference>
<dbReference type="PANTHER" id="PTHR12825">
    <property type="entry name" value="BNIP1-RELATED"/>
    <property type="match status" value="1"/>
</dbReference>
<keyword evidence="6 11" id="KW-1133">Transmembrane helix</keyword>
<dbReference type="AlphaFoldDB" id="A0A8T1X1N7"/>
<keyword evidence="3 11" id="KW-0812">Transmembrane</keyword>
<feature type="region of interest" description="Disordered" evidence="10">
    <location>
        <begin position="110"/>
        <end position="133"/>
    </location>
</feature>
<dbReference type="InterPro" id="IPR056173">
    <property type="entry name" value="Sec20_C"/>
</dbReference>
<dbReference type="InterPro" id="IPR005606">
    <property type="entry name" value="Sec20"/>
</dbReference>
<evidence type="ECO:0000313" key="13">
    <source>
        <dbReference type="EMBL" id="KAG7399501.1"/>
    </source>
</evidence>
<dbReference type="PANTHER" id="PTHR12825:SF0">
    <property type="entry name" value="VESICLE TRANSPORT PROTEIN SEC20"/>
    <property type="match status" value="1"/>
</dbReference>
<evidence type="ECO:0000256" key="2">
    <source>
        <dbReference type="ARBA" id="ARBA00022448"/>
    </source>
</evidence>
<comment type="similarity">
    <text evidence="9">Belongs to the SEC20 family.</text>
</comment>
<evidence type="ECO:0000256" key="10">
    <source>
        <dbReference type="SAM" id="MobiDB-lite"/>
    </source>
</evidence>
<proteinExistence type="inferred from homology"/>
<reference evidence="13" key="1">
    <citation type="submission" date="2021-02" db="EMBL/GenBank/DDBJ databases">
        <authorList>
            <person name="Palmer J.M."/>
        </authorList>
    </citation>
    <scope>NUCLEOTIDE SEQUENCE</scope>
    <source>
        <strain evidence="13">SCRP23</strain>
    </source>
</reference>
<evidence type="ECO:0000256" key="3">
    <source>
        <dbReference type="ARBA" id="ARBA00022692"/>
    </source>
</evidence>
<evidence type="ECO:0000256" key="9">
    <source>
        <dbReference type="ARBA" id="ARBA00037934"/>
    </source>
</evidence>
<evidence type="ECO:0000256" key="6">
    <source>
        <dbReference type="ARBA" id="ARBA00022989"/>
    </source>
</evidence>
<evidence type="ECO:0000256" key="4">
    <source>
        <dbReference type="ARBA" id="ARBA00022824"/>
    </source>
</evidence>
<evidence type="ECO:0000256" key="7">
    <source>
        <dbReference type="ARBA" id="ARBA00023054"/>
    </source>
</evidence>
<comment type="subcellular location">
    <subcellularLocation>
        <location evidence="1">Endoplasmic reticulum membrane</location>
        <topology evidence="1">Single-pass type IV membrane protein</topology>
    </subcellularLocation>
</comment>
<dbReference type="GO" id="GO:0005789">
    <property type="term" value="C:endoplasmic reticulum membrane"/>
    <property type="evidence" value="ECO:0007669"/>
    <property type="project" value="UniProtKB-SubCell"/>
</dbReference>
<keyword evidence="5" id="KW-0931">ER-Golgi transport</keyword>
<keyword evidence="14" id="KW-1185">Reference proteome</keyword>
<dbReference type="Pfam" id="PF03908">
    <property type="entry name" value="Sec20"/>
    <property type="match status" value="1"/>
</dbReference>
<protein>
    <recommendedName>
        <fullName evidence="12">Sec20 C-terminal domain-containing protein</fullName>
    </recommendedName>
</protein>
<comment type="caution">
    <text evidence="13">The sequence shown here is derived from an EMBL/GenBank/DDBJ whole genome shotgun (WGS) entry which is preliminary data.</text>
</comment>